<sequence length="205" mass="22544">MSPPYHGSRGSCREDCPRYEHPATPFFQQQQDFPNLASNTFASKFFFFFGRRASCARSGLGLSDGAVMFAKCPLYLRPALPTRACASSIVVTLPPPFHSPRDRALPAATQDRAGYVHRHLGPAHHQDAGRQEVGPLQPPAAVPRRRHHRQRRPPPPDAVLGPVADVPQASVPVLYGAMVKHHVEVVDAEAVQMLRDFLSSSLRAT</sequence>
<evidence type="ECO:0000313" key="2">
    <source>
        <dbReference type="EMBL" id="KAK0726083.1"/>
    </source>
</evidence>
<feature type="compositionally biased region" description="Basic residues" evidence="1">
    <location>
        <begin position="143"/>
        <end position="152"/>
    </location>
</feature>
<proteinExistence type="predicted"/>
<gene>
    <name evidence="2" type="ORF">B0H67DRAFT_146626</name>
</gene>
<name>A0AA40B1W9_9PEZI</name>
<accession>A0AA40B1W9</accession>
<reference evidence="2" key="1">
    <citation type="submission" date="2023-06" db="EMBL/GenBank/DDBJ databases">
        <title>Genome-scale phylogeny and comparative genomics of the fungal order Sordariales.</title>
        <authorList>
            <consortium name="Lawrence Berkeley National Laboratory"/>
            <person name="Hensen N."/>
            <person name="Bonometti L."/>
            <person name="Westerberg I."/>
            <person name="Brannstrom I.O."/>
            <person name="Guillou S."/>
            <person name="Cros-Aarteil S."/>
            <person name="Calhoun S."/>
            <person name="Haridas S."/>
            <person name="Kuo A."/>
            <person name="Mondo S."/>
            <person name="Pangilinan J."/>
            <person name="Riley R."/>
            <person name="Labutti K."/>
            <person name="Andreopoulos B."/>
            <person name="Lipzen A."/>
            <person name="Chen C."/>
            <person name="Yanf M."/>
            <person name="Daum C."/>
            <person name="Ng V."/>
            <person name="Clum A."/>
            <person name="Steindorff A."/>
            <person name="Ohm R."/>
            <person name="Martin F."/>
            <person name="Silar P."/>
            <person name="Natvig D."/>
            <person name="Lalanne C."/>
            <person name="Gautier V."/>
            <person name="Ament-Velasquez S.L."/>
            <person name="Kruys A."/>
            <person name="Hutchinson M.I."/>
            <person name="Powell A.J."/>
            <person name="Barry K."/>
            <person name="Miller A.N."/>
            <person name="Grigoriev I.V."/>
            <person name="Debuchy R."/>
            <person name="Gladieux P."/>
            <person name="Thoren M.H."/>
            <person name="Johannesson H."/>
        </authorList>
    </citation>
    <scope>NUCLEOTIDE SEQUENCE</scope>
    <source>
        <strain evidence="2">SMH4607-1</strain>
    </source>
</reference>
<dbReference type="EMBL" id="JAUKUA010000002">
    <property type="protein sequence ID" value="KAK0726083.1"/>
    <property type="molecule type" value="Genomic_DNA"/>
</dbReference>
<dbReference type="Proteomes" id="UP001172102">
    <property type="component" value="Unassembled WGS sequence"/>
</dbReference>
<organism evidence="2 3">
    <name type="scientific">Lasiosphaeris hirsuta</name>
    <dbReference type="NCBI Taxonomy" id="260670"/>
    <lineage>
        <taxon>Eukaryota</taxon>
        <taxon>Fungi</taxon>
        <taxon>Dikarya</taxon>
        <taxon>Ascomycota</taxon>
        <taxon>Pezizomycotina</taxon>
        <taxon>Sordariomycetes</taxon>
        <taxon>Sordariomycetidae</taxon>
        <taxon>Sordariales</taxon>
        <taxon>Lasiosphaeriaceae</taxon>
        <taxon>Lasiosphaeris</taxon>
    </lineage>
</organism>
<evidence type="ECO:0000313" key="3">
    <source>
        <dbReference type="Proteomes" id="UP001172102"/>
    </source>
</evidence>
<dbReference type="AlphaFoldDB" id="A0AA40B1W9"/>
<evidence type="ECO:0000256" key="1">
    <source>
        <dbReference type="SAM" id="MobiDB-lite"/>
    </source>
</evidence>
<comment type="caution">
    <text evidence="2">The sequence shown here is derived from an EMBL/GenBank/DDBJ whole genome shotgun (WGS) entry which is preliminary data.</text>
</comment>
<protein>
    <submittedName>
        <fullName evidence="2">Uncharacterized protein</fullName>
    </submittedName>
</protein>
<keyword evidence="3" id="KW-1185">Reference proteome</keyword>
<feature type="region of interest" description="Disordered" evidence="1">
    <location>
        <begin position="124"/>
        <end position="163"/>
    </location>
</feature>